<evidence type="ECO:0000256" key="1">
    <source>
        <dbReference type="SAM" id="Coils"/>
    </source>
</evidence>
<sequence>MAVRKPVDEWTLILQKQAEYNKLHEMEQKNKYLQDQEDLRRGLEYQQQLRDLQKRQEQEERDREAREVSLRANWFKDQENTKKQQEAMIKKQMADDLLNHQNLLKQREIEEKNRILMEEQERIRIAQRNLEEEAKRKLEKKMQWQQEQQAMMQFREYQEQQKNQAEMNQKMVDVELQRQRKEREEQKEQDYREYYRRLNDNQLNRAKAFSQALQKQSEKDIERNQWINKNVDSYNQQLARKEEYERQIRNMNSRSLNQTLKSQIETKEMQKQYAQEEFKRMQDEVTQRIEISRKLEQERENQKALQKQLYREQLAMQMSMNNDLRMSQFKLSEAEKVMNKGILDESIGGKRFQRGANEILKPQSSFTTKNLSYDENAKNFFGADSSVPDVRKSREYGDRKRFNPITGVEYPPPMPNSRTSLRAGLKI</sequence>
<dbReference type="Proteomes" id="UP001162131">
    <property type="component" value="Unassembled WGS sequence"/>
</dbReference>
<accession>A0AAU9IYZ6</accession>
<evidence type="ECO:0000313" key="4">
    <source>
        <dbReference type="Proteomes" id="UP001162131"/>
    </source>
</evidence>
<feature type="coiled-coil region" evidence="1">
    <location>
        <begin position="234"/>
        <end position="312"/>
    </location>
</feature>
<evidence type="ECO:0008006" key="5">
    <source>
        <dbReference type="Google" id="ProtNLM"/>
    </source>
</evidence>
<keyword evidence="4" id="KW-1185">Reference proteome</keyword>
<evidence type="ECO:0000256" key="2">
    <source>
        <dbReference type="SAM" id="MobiDB-lite"/>
    </source>
</evidence>
<name>A0AAU9IYZ6_9CILI</name>
<evidence type="ECO:0000313" key="3">
    <source>
        <dbReference type="EMBL" id="CAG9320992.1"/>
    </source>
</evidence>
<feature type="coiled-coil region" evidence="1">
    <location>
        <begin position="16"/>
        <end position="62"/>
    </location>
</feature>
<reference evidence="3" key="1">
    <citation type="submission" date="2021-09" db="EMBL/GenBank/DDBJ databases">
        <authorList>
            <consortium name="AG Swart"/>
            <person name="Singh M."/>
            <person name="Singh A."/>
            <person name="Seah K."/>
            <person name="Emmerich C."/>
        </authorList>
    </citation>
    <scope>NUCLEOTIDE SEQUENCE</scope>
    <source>
        <strain evidence="3">ATCC30299</strain>
    </source>
</reference>
<feature type="coiled-coil region" evidence="1">
    <location>
        <begin position="109"/>
        <end position="201"/>
    </location>
</feature>
<comment type="caution">
    <text evidence="3">The sequence shown here is derived from an EMBL/GenBank/DDBJ whole genome shotgun (WGS) entry which is preliminary data.</text>
</comment>
<feature type="region of interest" description="Disordered" evidence="2">
    <location>
        <begin position="402"/>
        <end position="427"/>
    </location>
</feature>
<proteinExistence type="predicted"/>
<gene>
    <name evidence="3" type="ORF">BSTOLATCC_MIC27564</name>
</gene>
<protein>
    <recommendedName>
        <fullName evidence="5">Trichohyalin-plectin-homology domain-containing protein</fullName>
    </recommendedName>
</protein>
<dbReference type="AlphaFoldDB" id="A0AAU9IYZ6"/>
<keyword evidence="1" id="KW-0175">Coiled coil</keyword>
<dbReference type="EMBL" id="CAJZBQ010000027">
    <property type="protein sequence ID" value="CAG9320992.1"/>
    <property type="molecule type" value="Genomic_DNA"/>
</dbReference>
<organism evidence="3 4">
    <name type="scientific">Blepharisma stoltei</name>
    <dbReference type="NCBI Taxonomy" id="1481888"/>
    <lineage>
        <taxon>Eukaryota</taxon>
        <taxon>Sar</taxon>
        <taxon>Alveolata</taxon>
        <taxon>Ciliophora</taxon>
        <taxon>Postciliodesmatophora</taxon>
        <taxon>Heterotrichea</taxon>
        <taxon>Heterotrichida</taxon>
        <taxon>Blepharismidae</taxon>
        <taxon>Blepharisma</taxon>
    </lineage>
</organism>